<organism evidence="1 2">
    <name type="scientific">Puccinia sorghi</name>
    <dbReference type="NCBI Taxonomy" id="27349"/>
    <lineage>
        <taxon>Eukaryota</taxon>
        <taxon>Fungi</taxon>
        <taxon>Dikarya</taxon>
        <taxon>Basidiomycota</taxon>
        <taxon>Pucciniomycotina</taxon>
        <taxon>Pucciniomycetes</taxon>
        <taxon>Pucciniales</taxon>
        <taxon>Pucciniaceae</taxon>
        <taxon>Puccinia</taxon>
    </lineage>
</organism>
<evidence type="ECO:0000313" key="1">
    <source>
        <dbReference type="EMBL" id="KNZ63490.1"/>
    </source>
</evidence>
<dbReference type="CDD" id="cd09272">
    <property type="entry name" value="RNase_HI_RT_Ty1"/>
    <property type="match status" value="1"/>
</dbReference>
<dbReference type="STRING" id="27349.A0A0L6VTF9"/>
<proteinExistence type="predicted"/>
<accession>A0A0L6VTF9</accession>
<dbReference type="Proteomes" id="UP000037035">
    <property type="component" value="Unassembled WGS sequence"/>
</dbReference>
<protein>
    <submittedName>
        <fullName evidence="1">Uncharacterized protein</fullName>
    </submittedName>
</protein>
<dbReference type="OrthoDB" id="3214708at2759"/>
<gene>
    <name evidence="1" type="ORF">VP01_11376g1</name>
</gene>
<comment type="caution">
    <text evidence="1">The sequence shown here is derived from an EMBL/GenBank/DDBJ whole genome shotgun (WGS) entry which is preliminary data.</text>
</comment>
<dbReference type="PANTHER" id="PTHR11439">
    <property type="entry name" value="GAG-POL-RELATED RETROTRANSPOSON"/>
    <property type="match status" value="1"/>
</dbReference>
<reference evidence="1 2" key="1">
    <citation type="submission" date="2015-08" db="EMBL/GenBank/DDBJ databases">
        <title>Next Generation Sequencing and Analysis of the Genome of Puccinia sorghi L Schw, the Causal Agent of Maize Common Rust.</title>
        <authorList>
            <person name="Rochi L."/>
            <person name="Burguener G."/>
            <person name="Darino M."/>
            <person name="Turjanski A."/>
            <person name="Kreff E."/>
            <person name="Dieguez M.J."/>
            <person name="Sacco F."/>
        </authorList>
    </citation>
    <scope>NUCLEOTIDE SEQUENCE [LARGE SCALE GENOMIC DNA]</scope>
    <source>
        <strain evidence="1 2">RO10H11247</strain>
    </source>
</reference>
<dbReference type="AlphaFoldDB" id="A0A0L6VTF9"/>
<name>A0A0L6VTF9_9BASI</name>
<feature type="non-terminal residue" evidence="1">
    <location>
        <position position="1"/>
    </location>
</feature>
<evidence type="ECO:0000313" key="2">
    <source>
        <dbReference type="Proteomes" id="UP000037035"/>
    </source>
</evidence>
<keyword evidence="2" id="KW-1185">Reference proteome</keyword>
<dbReference type="EMBL" id="LAVV01001528">
    <property type="protein sequence ID" value="KNZ63490.1"/>
    <property type="molecule type" value="Genomic_DNA"/>
</dbReference>
<dbReference type="VEuPathDB" id="FungiDB:VP01_11376g1"/>
<dbReference type="PANTHER" id="PTHR11439:SF483">
    <property type="entry name" value="PEPTIDE SYNTHASE GLIP-LIKE, PUTATIVE (AFU_ORTHOLOGUE AFUA_3G12920)-RELATED"/>
    <property type="match status" value="1"/>
</dbReference>
<sequence length="198" mass="22539">TIDLKLTLAIRNPSQLLQIFSDASWGDDPKDRTSQSGYICFLFGSIISWNSSKQRSITYSSTEAELNPLVDSFHEGIWLKALLAEIWNIQLDAANHLIDDSDLNERLMMTDEEFEEEFANQHHIDNKGLDDKVKHFGSNPKTRHIDLKTKGIRQEVKSKTIHINLIRTDEMVADSLIKAAPKASILKKVRTMDPDFVS</sequence>